<dbReference type="InterPro" id="IPR008929">
    <property type="entry name" value="Chondroitin_lyas"/>
</dbReference>
<reference evidence="7" key="1">
    <citation type="submission" date="2018-10" db="EMBL/GenBank/DDBJ databases">
        <title>Schaedlerella arabinophila gen. nov. sp. nov., isolated from the mouse intestinal tract and comparative analysis with the genome of the closely related altered Schaedler flora strain ASF502.</title>
        <authorList>
            <person name="Miyake S."/>
            <person name="Soh M."/>
            <person name="Seedorf H."/>
        </authorList>
    </citation>
    <scope>NUCLEOTIDE SEQUENCE [LARGE SCALE GENOMIC DNA]</scope>
    <source>
        <strain evidence="7">DSM 106076</strain>
    </source>
</reference>
<comment type="caution">
    <text evidence="7">The sequence shown here is derived from an EMBL/GenBank/DDBJ whole genome shotgun (WGS) entry which is preliminary data.</text>
</comment>
<dbReference type="InterPro" id="IPR012480">
    <property type="entry name" value="Hepar_II_III_C"/>
</dbReference>
<proteinExistence type="predicted"/>
<dbReference type="Gene3D" id="1.50.10.100">
    <property type="entry name" value="Chondroitin AC/alginate lyase"/>
    <property type="match status" value="1"/>
</dbReference>
<accession>A0A426DI92</accession>
<dbReference type="RefSeq" id="WP_125128057.1">
    <property type="nucleotide sequence ID" value="NZ_RHJS01000002.1"/>
</dbReference>
<keyword evidence="8" id="KW-1185">Reference proteome</keyword>
<evidence type="ECO:0000313" key="7">
    <source>
        <dbReference type="EMBL" id="RRK32597.1"/>
    </source>
</evidence>
<keyword evidence="2" id="KW-0732">Signal</keyword>
<dbReference type="Pfam" id="PF16889">
    <property type="entry name" value="Hepar_II_III_N"/>
    <property type="match status" value="1"/>
</dbReference>
<evidence type="ECO:0000256" key="1">
    <source>
        <dbReference type="ARBA" id="ARBA00004418"/>
    </source>
</evidence>
<dbReference type="Pfam" id="PF07940">
    <property type="entry name" value="Hepar_II_III_C"/>
    <property type="match status" value="1"/>
</dbReference>
<dbReference type="PANTHER" id="PTHR39210:SF1">
    <property type="entry name" value="HEPARIN-SULFATE LYASE"/>
    <property type="match status" value="1"/>
</dbReference>
<evidence type="ECO:0000259" key="5">
    <source>
        <dbReference type="Pfam" id="PF07940"/>
    </source>
</evidence>
<protein>
    <submittedName>
        <fullName evidence="7">Uncharacterized protein</fullName>
    </submittedName>
</protein>
<dbReference type="InterPro" id="IPR031680">
    <property type="entry name" value="Hepar_II_III_N"/>
</dbReference>
<evidence type="ECO:0000256" key="3">
    <source>
        <dbReference type="ARBA" id="ARBA00022764"/>
    </source>
</evidence>
<comment type="subcellular location">
    <subcellularLocation>
        <location evidence="1">Periplasm</location>
    </subcellularLocation>
</comment>
<keyword evidence="3" id="KW-0574">Periplasm</keyword>
<feature type="domain" description="Heparin-sulfate lyase N-terminal" evidence="6">
    <location>
        <begin position="112"/>
        <end position="360"/>
    </location>
</feature>
<evidence type="ECO:0000256" key="4">
    <source>
        <dbReference type="ARBA" id="ARBA00023239"/>
    </source>
</evidence>
<name>A0A426DI92_9FIRM</name>
<dbReference type="PANTHER" id="PTHR39210">
    <property type="entry name" value="HEPARIN-SULFATE LYASE"/>
    <property type="match status" value="1"/>
</dbReference>
<dbReference type="GO" id="GO:0042597">
    <property type="term" value="C:periplasmic space"/>
    <property type="evidence" value="ECO:0007669"/>
    <property type="project" value="UniProtKB-SubCell"/>
</dbReference>
<dbReference type="AlphaFoldDB" id="A0A426DI92"/>
<feature type="domain" description="Heparinase II/III-like C-terminal" evidence="5">
    <location>
        <begin position="494"/>
        <end position="628"/>
    </location>
</feature>
<evidence type="ECO:0000259" key="6">
    <source>
        <dbReference type="Pfam" id="PF16889"/>
    </source>
</evidence>
<dbReference type="GO" id="GO:0016829">
    <property type="term" value="F:lyase activity"/>
    <property type="evidence" value="ECO:0007669"/>
    <property type="project" value="UniProtKB-KW"/>
</dbReference>
<evidence type="ECO:0000313" key="8">
    <source>
        <dbReference type="Proteomes" id="UP000274920"/>
    </source>
</evidence>
<keyword evidence="4" id="KW-0456">Lyase</keyword>
<gene>
    <name evidence="7" type="ORF">EBB54_15465</name>
</gene>
<sequence>MKLKIKNKGDLIRLRNIIAYKVFKNSTKINKFVGYRIPRRKCDNYLVKSLIDITQIDASLIVDEVNYYGKMTMENRFDLLGSGWVRYRCDIKDDFRGQYEYRGIPWNVDIKTGYRWAADYLDENDCIHSPEGVDIKNVWELGRMNYLVPFSLHVLSETDRELQMAALIHYRNVIEDFTKNNPVGIGVNWVLPMEASIRISNILISYDVLKQTDDKDILDTEFTILIGQLVYSHIKFIWNNLEKNIFGGKNGNHYYSDIVGLLVATGYLQNKNVFTKKVYNYAREEFFKETKEQFYSEGGHFEGSTGYFKLVAEMAVFGTAMLIRNGEVIPGFVMERLYNNKNLAVSLRKTNHSYYSFGDCDSGRFVKVVPHGRFLSNSEAESKYLNLDGYTKIYGKAEKYFLEDDSSMDSLIRYTDGLIANTKNDTPSLEAVMVYQLAGKRLNYQKKYTNGNMGAEQNDKKVQISLNLEQSVLEKYPIKKSTELIDFKTQNKLLDFTLFSKMGFCVIRSDKASLLFRFGTNERSGHGHNDTLHYEYEVDGISHQKDPGTFTYTGYPEKRNAYRSAKAHNVPYYGQEQREFQGIFGYRTADNREIVEFTKSAIAVRYRNMYFEHIRRIVIRDNKVLVEDYGKRDFDIHRKMQLRKSPAYGVIDRNIET</sequence>
<dbReference type="Gene3D" id="2.70.98.70">
    <property type="match status" value="1"/>
</dbReference>
<dbReference type="SUPFAM" id="SSF48230">
    <property type="entry name" value="Chondroitin AC/alginate lyase"/>
    <property type="match status" value="1"/>
</dbReference>
<dbReference type="Proteomes" id="UP000274920">
    <property type="component" value="Unassembled WGS sequence"/>
</dbReference>
<dbReference type="EMBL" id="RHJS01000002">
    <property type="protein sequence ID" value="RRK32597.1"/>
    <property type="molecule type" value="Genomic_DNA"/>
</dbReference>
<organism evidence="7 8">
    <name type="scientific">Schaedlerella arabinosiphila</name>
    <dbReference type="NCBI Taxonomy" id="2044587"/>
    <lineage>
        <taxon>Bacteria</taxon>
        <taxon>Bacillati</taxon>
        <taxon>Bacillota</taxon>
        <taxon>Clostridia</taxon>
        <taxon>Lachnospirales</taxon>
        <taxon>Lachnospiraceae</taxon>
        <taxon>Schaedlerella</taxon>
    </lineage>
</organism>
<evidence type="ECO:0000256" key="2">
    <source>
        <dbReference type="ARBA" id="ARBA00022729"/>
    </source>
</evidence>